<dbReference type="Gene3D" id="3.40.50.300">
    <property type="entry name" value="P-loop containing nucleotide triphosphate hydrolases"/>
    <property type="match status" value="1"/>
</dbReference>
<evidence type="ECO:0000256" key="1">
    <source>
        <dbReference type="ARBA" id="ARBA00004123"/>
    </source>
</evidence>
<protein>
    <recommendedName>
        <fullName evidence="4">AAA+ ATPase domain-containing protein</fullName>
    </recommendedName>
</protein>
<comment type="subcellular location">
    <subcellularLocation>
        <location evidence="1">Nucleus</location>
    </subcellularLocation>
</comment>
<dbReference type="InterPro" id="IPR003959">
    <property type="entry name" value="ATPase_AAA_core"/>
</dbReference>
<sequence>VVLLAGPPGVGKTTLAHVVARHAGYSSVEINASDDRSPAALKERVINATQMQEVIGRDRRPNCLVLDEIDGASKGAINALIKIVQATGRRTCSHLGLLHSVAWPSRCGGKRKGALPALRRPIICICNDLQAPALRPLRQIALQINFAPIENNALIGRLLTICERKGVR</sequence>
<keyword evidence="6" id="KW-1185">Reference proteome</keyword>
<dbReference type="Pfam" id="PF00004">
    <property type="entry name" value="AAA"/>
    <property type="match status" value="1"/>
</dbReference>
<name>A9UUS9_MONBE</name>
<dbReference type="AlphaFoldDB" id="A9UUS9"/>
<evidence type="ECO:0000313" key="6">
    <source>
        <dbReference type="Proteomes" id="UP000001357"/>
    </source>
</evidence>
<dbReference type="GO" id="GO:0005634">
    <property type="term" value="C:nucleus"/>
    <property type="evidence" value="ECO:0007669"/>
    <property type="project" value="UniProtKB-SubCell"/>
</dbReference>
<dbReference type="CDD" id="cd00009">
    <property type="entry name" value="AAA"/>
    <property type="match status" value="1"/>
</dbReference>
<accession>A9UUS9</accession>
<comment type="similarity">
    <text evidence="3">Belongs to the activator 1 small subunits family. CTF18 subfamily.</text>
</comment>
<evidence type="ECO:0000256" key="3">
    <source>
        <dbReference type="ARBA" id="ARBA00043975"/>
    </source>
</evidence>
<dbReference type="STRING" id="81824.A9UUS9"/>
<dbReference type="PANTHER" id="PTHR46765">
    <property type="entry name" value="P-LOOP CONTAINING NUCLEOSIDE TRIPHOSPHATE HYDROLASES SUPERFAMILY PROTEIN"/>
    <property type="match status" value="1"/>
</dbReference>
<dbReference type="GO" id="GO:0016887">
    <property type="term" value="F:ATP hydrolysis activity"/>
    <property type="evidence" value="ECO:0007669"/>
    <property type="project" value="InterPro"/>
</dbReference>
<gene>
    <name evidence="5" type="ORF">MONBRDRAFT_2458</name>
</gene>
<dbReference type="GO" id="GO:0005524">
    <property type="term" value="F:ATP binding"/>
    <property type="evidence" value="ECO:0007669"/>
    <property type="project" value="InterPro"/>
</dbReference>
<dbReference type="InParanoid" id="A9UUS9"/>
<dbReference type="SUPFAM" id="SSF52540">
    <property type="entry name" value="P-loop containing nucleoside triphosphate hydrolases"/>
    <property type="match status" value="1"/>
</dbReference>
<dbReference type="KEGG" id="mbr:MONBRDRAFT_2458"/>
<dbReference type="eggNOG" id="KOG1969">
    <property type="taxonomic scope" value="Eukaryota"/>
</dbReference>
<dbReference type="OMA" id="TICERKG"/>
<feature type="non-terminal residue" evidence="5">
    <location>
        <position position="168"/>
    </location>
</feature>
<dbReference type="InterPro" id="IPR003593">
    <property type="entry name" value="AAA+_ATPase"/>
</dbReference>
<reference evidence="5 6" key="1">
    <citation type="journal article" date="2008" name="Nature">
        <title>The genome of the choanoflagellate Monosiga brevicollis and the origin of metazoans.</title>
        <authorList>
            <consortium name="JGI Sequencing"/>
            <person name="King N."/>
            <person name="Westbrook M.J."/>
            <person name="Young S.L."/>
            <person name="Kuo A."/>
            <person name="Abedin M."/>
            <person name="Chapman J."/>
            <person name="Fairclough S."/>
            <person name="Hellsten U."/>
            <person name="Isogai Y."/>
            <person name="Letunic I."/>
            <person name="Marr M."/>
            <person name="Pincus D."/>
            <person name="Putnam N."/>
            <person name="Rokas A."/>
            <person name="Wright K.J."/>
            <person name="Zuzow R."/>
            <person name="Dirks W."/>
            <person name="Good M."/>
            <person name="Goodstein D."/>
            <person name="Lemons D."/>
            <person name="Li W."/>
            <person name="Lyons J.B."/>
            <person name="Morris A."/>
            <person name="Nichols S."/>
            <person name="Richter D.J."/>
            <person name="Salamov A."/>
            <person name="Bork P."/>
            <person name="Lim W.A."/>
            <person name="Manning G."/>
            <person name="Miller W.T."/>
            <person name="McGinnis W."/>
            <person name="Shapiro H."/>
            <person name="Tjian R."/>
            <person name="Grigoriev I.V."/>
            <person name="Rokhsar D."/>
        </authorList>
    </citation>
    <scope>NUCLEOTIDE SEQUENCE [LARGE SCALE GENOMIC DNA]</scope>
    <source>
        <strain evidence="6">MX1 / ATCC 50154</strain>
    </source>
</reference>
<keyword evidence="2" id="KW-0539">Nucleus</keyword>
<proteinExistence type="inferred from homology"/>
<feature type="non-terminal residue" evidence="5">
    <location>
        <position position="1"/>
    </location>
</feature>
<dbReference type="EMBL" id="CH991546">
    <property type="protein sequence ID" value="EDQ90773.1"/>
    <property type="molecule type" value="Genomic_DNA"/>
</dbReference>
<feature type="domain" description="AAA+ ATPase" evidence="4">
    <location>
        <begin position="1"/>
        <end position="145"/>
    </location>
</feature>
<dbReference type="Proteomes" id="UP000001357">
    <property type="component" value="Unassembled WGS sequence"/>
</dbReference>
<dbReference type="SMART" id="SM00382">
    <property type="entry name" value="AAA"/>
    <property type="match status" value="1"/>
</dbReference>
<evidence type="ECO:0000259" key="4">
    <source>
        <dbReference type="SMART" id="SM00382"/>
    </source>
</evidence>
<dbReference type="InterPro" id="IPR053016">
    <property type="entry name" value="CTF18-RFC_complex"/>
</dbReference>
<dbReference type="RefSeq" id="XP_001744070.1">
    <property type="nucleotide sequence ID" value="XM_001744018.1"/>
</dbReference>
<dbReference type="GeneID" id="5889625"/>
<organism evidence="5 6">
    <name type="scientific">Monosiga brevicollis</name>
    <name type="common">Choanoflagellate</name>
    <dbReference type="NCBI Taxonomy" id="81824"/>
    <lineage>
        <taxon>Eukaryota</taxon>
        <taxon>Choanoflagellata</taxon>
        <taxon>Craspedida</taxon>
        <taxon>Salpingoecidae</taxon>
        <taxon>Monosiga</taxon>
    </lineage>
</organism>
<evidence type="ECO:0000256" key="2">
    <source>
        <dbReference type="ARBA" id="ARBA00023242"/>
    </source>
</evidence>
<dbReference type="InterPro" id="IPR027417">
    <property type="entry name" value="P-loop_NTPase"/>
</dbReference>
<evidence type="ECO:0000313" key="5">
    <source>
        <dbReference type="EMBL" id="EDQ90773.1"/>
    </source>
</evidence>
<dbReference type="PANTHER" id="PTHR46765:SF1">
    <property type="entry name" value="P-LOOP CONTAINING NUCLEOSIDE TRIPHOSPHATE HYDROLASES SUPERFAMILY PROTEIN"/>
    <property type="match status" value="1"/>
</dbReference>